<dbReference type="InterPro" id="IPR009078">
    <property type="entry name" value="Ferritin-like_SF"/>
</dbReference>
<protein>
    <submittedName>
        <fullName evidence="2">tRNA-(MS[2]IO[6]A)-hydroxylase MiaE-like protein</fullName>
    </submittedName>
</protein>
<dbReference type="Proteomes" id="UP000237752">
    <property type="component" value="Unassembled WGS sequence"/>
</dbReference>
<sequence>MTPEVPVDEDGVTAHRDAVIDLLGVLMYAELRAFDRLAEDSRFAPTLDGRAKLAAMAAAEVGHYVALERRLRSMGVAPEDAMSPFTDAIDGFHNSTRPSNWYEGLVKAFVGDGFAADFYGEIATFVDASTRELVLSVLEDTGHADFAVREVRSAIDADPQLAGRLALWARRLVGEALTQAQQVIAERDNIADMVIDGAGDLQSIGALLKRISNAHGERMRALGLST</sequence>
<dbReference type="RefSeq" id="WP_106350569.1">
    <property type="nucleotide sequence ID" value="NZ_PVUE01000020.1"/>
</dbReference>
<evidence type="ECO:0000313" key="2">
    <source>
        <dbReference type="EMBL" id="PRZ38560.1"/>
    </source>
</evidence>
<accession>A0A2T0ZQE4</accession>
<keyword evidence="3" id="KW-1185">Reference proteome</keyword>
<dbReference type="AlphaFoldDB" id="A0A2T0ZQE4"/>
<proteinExistence type="predicted"/>
<reference evidence="2 3" key="1">
    <citation type="submission" date="2018-03" db="EMBL/GenBank/DDBJ databases">
        <title>Genomic Encyclopedia of Archaeal and Bacterial Type Strains, Phase II (KMG-II): from individual species to whole genera.</title>
        <authorList>
            <person name="Goeker M."/>
        </authorList>
    </citation>
    <scope>NUCLEOTIDE SEQUENCE [LARGE SCALE GENOMIC DNA]</scope>
    <source>
        <strain evidence="2 3">DSM 100065</strain>
    </source>
</reference>
<feature type="domain" description="Ferritin-like" evidence="1">
    <location>
        <begin position="15"/>
        <end position="196"/>
    </location>
</feature>
<evidence type="ECO:0000259" key="1">
    <source>
        <dbReference type="Pfam" id="PF13794"/>
    </source>
</evidence>
<dbReference type="SUPFAM" id="SSF47240">
    <property type="entry name" value="Ferritin-like"/>
    <property type="match status" value="1"/>
</dbReference>
<comment type="caution">
    <text evidence="2">The sequence shown here is derived from an EMBL/GenBank/DDBJ whole genome shotgun (WGS) entry which is preliminary data.</text>
</comment>
<gene>
    <name evidence="2" type="ORF">CLV47_12027</name>
</gene>
<organism evidence="2 3">
    <name type="scientific">Antricoccus suffuscus</name>
    <dbReference type="NCBI Taxonomy" id="1629062"/>
    <lineage>
        <taxon>Bacteria</taxon>
        <taxon>Bacillati</taxon>
        <taxon>Actinomycetota</taxon>
        <taxon>Actinomycetes</taxon>
        <taxon>Geodermatophilales</taxon>
        <taxon>Antricoccaceae</taxon>
        <taxon>Antricoccus</taxon>
    </lineage>
</organism>
<dbReference type="EMBL" id="PVUE01000020">
    <property type="protein sequence ID" value="PRZ38560.1"/>
    <property type="molecule type" value="Genomic_DNA"/>
</dbReference>
<dbReference type="InterPro" id="IPR012347">
    <property type="entry name" value="Ferritin-like"/>
</dbReference>
<dbReference type="Gene3D" id="1.20.1260.10">
    <property type="match status" value="1"/>
</dbReference>
<dbReference type="Pfam" id="PF13794">
    <property type="entry name" value="MiaE_2"/>
    <property type="match status" value="1"/>
</dbReference>
<name>A0A2T0ZQE4_9ACTN</name>
<evidence type="ECO:0000313" key="3">
    <source>
        <dbReference type="Proteomes" id="UP000237752"/>
    </source>
</evidence>
<dbReference type="OrthoDB" id="3728083at2"/>
<dbReference type="InterPro" id="IPR059125">
    <property type="entry name" value="Ferritin_actino"/>
</dbReference>